<accession>A0A6G0SUE1</accession>
<evidence type="ECO:0000313" key="3">
    <source>
        <dbReference type="EMBL" id="KAE9521584.1"/>
    </source>
</evidence>
<gene>
    <name evidence="3" type="ORF">AGLY_018014</name>
</gene>
<keyword evidence="4" id="KW-1185">Reference proteome</keyword>
<name>A0A6G0SUE1_APHGL</name>
<proteinExistence type="predicted"/>
<sequence>MVLLLLVFLYSILKVLHRNSNSNSSRLEQYSDSTDSDDDELSSSSILPFSLAEVFSKPNSERSDQKAGILVPLKNAKMKYCTILYILDAYDPKYILYSRSNVSKHQNIGFFCIKFPAILIDFPYVWLIIIIKELKFWGIQVTNCTAKRYPFDFIQFQLLCQMSRRFHYIKIGKPNGIQHDAMTNYNTHHTHFEIRNYKGKKDCVNSEHIMPIIFSESTGESKY</sequence>
<dbReference type="AlphaFoldDB" id="A0A6G0SUE1"/>
<organism evidence="3 4">
    <name type="scientific">Aphis glycines</name>
    <name type="common">Soybean aphid</name>
    <dbReference type="NCBI Taxonomy" id="307491"/>
    <lineage>
        <taxon>Eukaryota</taxon>
        <taxon>Metazoa</taxon>
        <taxon>Ecdysozoa</taxon>
        <taxon>Arthropoda</taxon>
        <taxon>Hexapoda</taxon>
        <taxon>Insecta</taxon>
        <taxon>Pterygota</taxon>
        <taxon>Neoptera</taxon>
        <taxon>Paraneoptera</taxon>
        <taxon>Hemiptera</taxon>
        <taxon>Sternorrhyncha</taxon>
        <taxon>Aphidomorpha</taxon>
        <taxon>Aphidoidea</taxon>
        <taxon>Aphididae</taxon>
        <taxon>Aphidini</taxon>
        <taxon>Aphis</taxon>
        <taxon>Aphis</taxon>
    </lineage>
</organism>
<dbReference type="EMBL" id="VYZN01002662">
    <property type="protein sequence ID" value="KAE9521584.1"/>
    <property type="molecule type" value="Genomic_DNA"/>
</dbReference>
<keyword evidence="2" id="KW-0732">Signal</keyword>
<feature type="signal peptide" evidence="2">
    <location>
        <begin position="1"/>
        <end position="17"/>
    </location>
</feature>
<evidence type="ECO:0000256" key="2">
    <source>
        <dbReference type="SAM" id="SignalP"/>
    </source>
</evidence>
<evidence type="ECO:0000256" key="1">
    <source>
        <dbReference type="SAM" id="MobiDB-lite"/>
    </source>
</evidence>
<comment type="caution">
    <text evidence="3">The sequence shown here is derived from an EMBL/GenBank/DDBJ whole genome shotgun (WGS) entry which is preliminary data.</text>
</comment>
<evidence type="ECO:0000313" key="4">
    <source>
        <dbReference type="Proteomes" id="UP000475862"/>
    </source>
</evidence>
<feature type="chain" id="PRO_5026119112" evidence="2">
    <location>
        <begin position="18"/>
        <end position="223"/>
    </location>
</feature>
<feature type="region of interest" description="Disordered" evidence="1">
    <location>
        <begin position="23"/>
        <end position="43"/>
    </location>
</feature>
<dbReference type="Proteomes" id="UP000475862">
    <property type="component" value="Unassembled WGS sequence"/>
</dbReference>
<protein>
    <submittedName>
        <fullName evidence="3">Uncharacterized protein</fullName>
    </submittedName>
</protein>
<reference evidence="3 4" key="1">
    <citation type="submission" date="2019-08" db="EMBL/GenBank/DDBJ databases">
        <title>The genome of the soybean aphid Biotype 1, its phylome, world population structure and adaptation to the North American continent.</title>
        <authorList>
            <person name="Giordano R."/>
            <person name="Donthu R.K."/>
            <person name="Hernandez A.G."/>
            <person name="Wright C.L."/>
            <person name="Zimin A.V."/>
        </authorList>
    </citation>
    <scope>NUCLEOTIDE SEQUENCE [LARGE SCALE GENOMIC DNA]</scope>
    <source>
        <tissue evidence="3">Whole aphids</tissue>
    </source>
</reference>